<dbReference type="PROSITE" id="PS50071">
    <property type="entry name" value="HOMEOBOX_2"/>
    <property type="match status" value="1"/>
</dbReference>
<protein>
    <submittedName>
        <fullName evidence="11">Homeobox protein XHOX-3</fullName>
    </submittedName>
</protein>
<dbReference type="Proteomes" id="UP000242188">
    <property type="component" value="Unassembled WGS sequence"/>
</dbReference>
<dbReference type="PRINTS" id="PR00024">
    <property type="entry name" value="HOMEOBOX"/>
</dbReference>
<evidence type="ECO:0000256" key="1">
    <source>
        <dbReference type="ARBA" id="ARBA00004123"/>
    </source>
</evidence>
<comment type="caution">
    <text evidence="11">The sequence shown here is derived from an EMBL/GenBank/DDBJ whole genome shotgun (WGS) entry which is preliminary data.</text>
</comment>
<evidence type="ECO:0000256" key="3">
    <source>
        <dbReference type="ARBA" id="ARBA00023125"/>
    </source>
</evidence>
<dbReference type="Pfam" id="PF00046">
    <property type="entry name" value="Homeodomain"/>
    <property type="match status" value="1"/>
</dbReference>
<accession>A0A210R556</accession>
<dbReference type="AlphaFoldDB" id="A0A210R556"/>
<dbReference type="InterPro" id="IPR001356">
    <property type="entry name" value="HD"/>
</dbReference>
<keyword evidence="2" id="KW-0217">Developmental protein</keyword>
<dbReference type="Gene3D" id="1.10.10.60">
    <property type="entry name" value="Homeodomain-like"/>
    <property type="match status" value="1"/>
</dbReference>
<dbReference type="GO" id="GO:0000978">
    <property type="term" value="F:RNA polymerase II cis-regulatory region sequence-specific DNA binding"/>
    <property type="evidence" value="ECO:0007669"/>
    <property type="project" value="TreeGrafter"/>
</dbReference>
<evidence type="ECO:0000256" key="5">
    <source>
        <dbReference type="ARBA" id="ARBA00023242"/>
    </source>
</evidence>
<dbReference type="PANTHER" id="PTHR46294">
    <property type="entry name" value="SEGMENTATION PROTEIN EVEN-SKIPPED"/>
    <property type="match status" value="1"/>
</dbReference>
<dbReference type="SUPFAM" id="SSF46689">
    <property type="entry name" value="Homeodomain-like"/>
    <property type="match status" value="1"/>
</dbReference>
<dbReference type="PANTHER" id="PTHR46294:SF4">
    <property type="entry name" value="SEGMENTATION PROTEIN EVEN-SKIPPED"/>
    <property type="match status" value="1"/>
</dbReference>
<dbReference type="EMBL" id="NEDP02000359">
    <property type="protein sequence ID" value="OWF56066.1"/>
    <property type="molecule type" value="Genomic_DNA"/>
</dbReference>
<feature type="domain" description="Homeobox" evidence="10">
    <location>
        <begin position="77"/>
        <end position="137"/>
    </location>
</feature>
<name>A0A210R556_MIZYE</name>
<proteinExistence type="inferred from homology"/>
<keyword evidence="12" id="KW-1185">Reference proteome</keyword>
<gene>
    <name evidence="11" type="ORF">KP79_PYT04132</name>
</gene>
<dbReference type="GO" id="GO:0005634">
    <property type="term" value="C:nucleus"/>
    <property type="evidence" value="ECO:0007669"/>
    <property type="project" value="UniProtKB-SubCell"/>
</dbReference>
<evidence type="ECO:0000256" key="7">
    <source>
        <dbReference type="PROSITE-ProRule" id="PRU00108"/>
    </source>
</evidence>
<dbReference type="PROSITE" id="PS00027">
    <property type="entry name" value="HOMEOBOX_1"/>
    <property type="match status" value="1"/>
</dbReference>
<dbReference type="InterPro" id="IPR009057">
    <property type="entry name" value="Homeodomain-like_sf"/>
</dbReference>
<dbReference type="PRINTS" id="PR00031">
    <property type="entry name" value="HTHREPRESSR"/>
</dbReference>
<evidence type="ECO:0000256" key="4">
    <source>
        <dbReference type="ARBA" id="ARBA00023155"/>
    </source>
</evidence>
<feature type="DNA-binding region" description="Homeobox" evidence="7">
    <location>
        <begin position="79"/>
        <end position="138"/>
    </location>
</feature>
<dbReference type="GO" id="GO:0000981">
    <property type="term" value="F:DNA-binding transcription factor activity, RNA polymerase II-specific"/>
    <property type="evidence" value="ECO:0007669"/>
    <property type="project" value="InterPro"/>
</dbReference>
<evidence type="ECO:0000313" key="11">
    <source>
        <dbReference type="EMBL" id="OWF56066.1"/>
    </source>
</evidence>
<feature type="region of interest" description="Disordered" evidence="9">
    <location>
        <begin position="1"/>
        <end position="76"/>
    </location>
</feature>
<dbReference type="InterPro" id="IPR020479">
    <property type="entry name" value="HD_metazoa"/>
</dbReference>
<organism evidence="11 12">
    <name type="scientific">Mizuhopecten yessoensis</name>
    <name type="common">Japanese scallop</name>
    <name type="synonym">Patinopecten yessoensis</name>
    <dbReference type="NCBI Taxonomy" id="6573"/>
    <lineage>
        <taxon>Eukaryota</taxon>
        <taxon>Metazoa</taxon>
        <taxon>Spiralia</taxon>
        <taxon>Lophotrochozoa</taxon>
        <taxon>Mollusca</taxon>
        <taxon>Bivalvia</taxon>
        <taxon>Autobranchia</taxon>
        <taxon>Pteriomorphia</taxon>
        <taxon>Pectinida</taxon>
        <taxon>Pectinoidea</taxon>
        <taxon>Pectinidae</taxon>
        <taxon>Mizuhopecten</taxon>
    </lineage>
</organism>
<evidence type="ECO:0000259" key="10">
    <source>
        <dbReference type="PROSITE" id="PS50071"/>
    </source>
</evidence>
<evidence type="ECO:0000256" key="8">
    <source>
        <dbReference type="RuleBase" id="RU000682"/>
    </source>
</evidence>
<dbReference type="InterPro" id="IPR017970">
    <property type="entry name" value="Homeobox_CS"/>
</dbReference>
<feature type="compositionally biased region" description="Low complexity" evidence="9">
    <location>
        <begin position="1"/>
        <end position="19"/>
    </location>
</feature>
<dbReference type="InterPro" id="IPR000047">
    <property type="entry name" value="HTH_motif"/>
</dbReference>
<reference evidence="11 12" key="1">
    <citation type="journal article" date="2017" name="Nat. Ecol. Evol.">
        <title>Scallop genome provides insights into evolution of bilaterian karyotype and development.</title>
        <authorList>
            <person name="Wang S."/>
            <person name="Zhang J."/>
            <person name="Jiao W."/>
            <person name="Li J."/>
            <person name="Xun X."/>
            <person name="Sun Y."/>
            <person name="Guo X."/>
            <person name="Huan P."/>
            <person name="Dong B."/>
            <person name="Zhang L."/>
            <person name="Hu X."/>
            <person name="Sun X."/>
            <person name="Wang J."/>
            <person name="Zhao C."/>
            <person name="Wang Y."/>
            <person name="Wang D."/>
            <person name="Huang X."/>
            <person name="Wang R."/>
            <person name="Lv J."/>
            <person name="Li Y."/>
            <person name="Zhang Z."/>
            <person name="Liu B."/>
            <person name="Lu W."/>
            <person name="Hui Y."/>
            <person name="Liang J."/>
            <person name="Zhou Z."/>
            <person name="Hou R."/>
            <person name="Li X."/>
            <person name="Liu Y."/>
            <person name="Li H."/>
            <person name="Ning X."/>
            <person name="Lin Y."/>
            <person name="Zhao L."/>
            <person name="Xing Q."/>
            <person name="Dou J."/>
            <person name="Li Y."/>
            <person name="Mao J."/>
            <person name="Guo H."/>
            <person name="Dou H."/>
            <person name="Li T."/>
            <person name="Mu C."/>
            <person name="Jiang W."/>
            <person name="Fu Q."/>
            <person name="Fu X."/>
            <person name="Miao Y."/>
            <person name="Liu J."/>
            <person name="Yu Q."/>
            <person name="Li R."/>
            <person name="Liao H."/>
            <person name="Li X."/>
            <person name="Kong Y."/>
            <person name="Jiang Z."/>
            <person name="Chourrout D."/>
            <person name="Li R."/>
            <person name="Bao Z."/>
        </authorList>
    </citation>
    <scope>NUCLEOTIDE SEQUENCE [LARGE SCALE GENOMIC DNA]</scope>
    <source>
        <strain evidence="11 12">PY_sf001</strain>
    </source>
</reference>
<comment type="similarity">
    <text evidence="6">Belongs to the even-skipped homeobox family.</text>
</comment>
<evidence type="ECO:0000256" key="2">
    <source>
        <dbReference type="ARBA" id="ARBA00022473"/>
    </source>
</evidence>
<dbReference type="OrthoDB" id="6159439at2759"/>
<evidence type="ECO:0000313" key="12">
    <source>
        <dbReference type="Proteomes" id="UP000242188"/>
    </source>
</evidence>
<sequence length="301" mass="33531">MDGSLPNSPSLSSSDTSSNEDGLRPFPDEKDLGEFKLNKPMDYPDSPRSHSSDSSGSDRGTPNRFYKNKMKETAQEREIRRYRTAFTKDQLNRLEKEFLKENYVSRPKRCELAASLGLSESTIKVWFQNRRMKDKRQRMALTWPYGIPPDPQLYAYLAAAAASYPYNLQHPAALPYPSMGLPHGLQPSTSSAFTPMAVSSPLPPRLDVLSSMPSPLYRPIPSLDTSPSFSTSPPSLHFPPRMHFPWMEHSPSICNANSGKPCTCPAPSFGLYPPPAPGLLSTSLSSSHPLLHKREMESSSR</sequence>
<dbReference type="InterPro" id="IPR052002">
    <property type="entry name" value="Even-skipped_HD"/>
</dbReference>
<keyword evidence="3 7" id="KW-0238">DNA-binding</keyword>
<dbReference type="SMART" id="SM00389">
    <property type="entry name" value="HOX"/>
    <property type="match status" value="1"/>
</dbReference>
<evidence type="ECO:0000256" key="9">
    <source>
        <dbReference type="SAM" id="MobiDB-lite"/>
    </source>
</evidence>
<comment type="subcellular location">
    <subcellularLocation>
        <location evidence="1 7 8">Nucleus</location>
    </subcellularLocation>
</comment>
<feature type="compositionally biased region" description="Basic and acidic residues" evidence="9">
    <location>
        <begin position="21"/>
        <end position="39"/>
    </location>
</feature>
<keyword evidence="5 7" id="KW-0539">Nucleus</keyword>
<evidence type="ECO:0000256" key="6">
    <source>
        <dbReference type="ARBA" id="ARBA00038449"/>
    </source>
</evidence>
<dbReference type="CDD" id="cd00086">
    <property type="entry name" value="homeodomain"/>
    <property type="match status" value="1"/>
</dbReference>
<keyword evidence="4 7" id="KW-0371">Homeobox</keyword>